<dbReference type="EMBL" id="ML993594">
    <property type="protein sequence ID" value="KAF2167106.1"/>
    <property type="molecule type" value="Genomic_DNA"/>
</dbReference>
<sequence length="297" mass="33745">MAEADKKDGDFVLHVTENPDEAIYFYKEVDAALQPRSRDMLLKYTAIPEDRLVSHIKEAQRRAFKVAPYSSVGSMTWLNPMILLHFAYEKVLERVKNGASILDCGCMIAQDLRQLAFDGAPTDHMYGFDLEPEFFDIGYDFFRDRQTFRGSFMKVDAGQDFSETSLTDLVGKIDVIWCAKFIHLYDYDDQIAMASKLVRLLKPRPGSMFVGSQNGFPGGKQMKLSGAGSMGSKTNTTFLCDVHQLKEIWKEVSKRTGLDFDVEGTLLNLRTIGRHKDNGSEYHKVIGYNLQYLITIK</sequence>
<evidence type="ECO:0000256" key="1">
    <source>
        <dbReference type="ARBA" id="ARBA00005179"/>
    </source>
</evidence>
<protein>
    <recommendedName>
        <fullName evidence="5">Methyltransferase domain-containing protein</fullName>
    </recommendedName>
</protein>
<dbReference type="RefSeq" id="XP_033667995.1">
    <property type="nucleotide sequence ID" value="XM_033816820.1"/>
</dbReference>
<gene>
    <name evidence="6" type="ORF">M409DRAFT_66172</name>
</gene>
<feature type="domain" description="Methyltransferase" evidence="5">
    <location>
        <begin position="101"/>
        <end position="203"/>
    </location>
</feature>
<evidence type="ECO:0000313" key="7">
    <source>
        <dbReference type="Proteomes" id="UP000799537"/>
    </source>
</evidence>
<name>A0A6A6CNR3_ZASCE</name>
<dbReference type="SUPFAM" id="SSF53335">
    <property type="entry name" value="S-adenosyl-L-methionine-dependent methyltransferases"/>
    <property type="match status" value="1"/>
</dbReference>
<dbReference type="GeneID" id="54570092"/>
<accession>A0A6A6CNR3</accession>
<dbReference type="InterPro" id="IPR041698">
    <property type="entry name" value="Methyltransf_25"/>
</dbReference>
<dbReference type="AlphaFoldDB" id="A0A6A6CNR3"/>
<dbReference type="InterPro" id="IPR051654">
    <property type="entry name" value="Meroterpenoid_MTases"/>
</dbReference>
<dbReference type="Pfam" id="PF13649">
    <property type="entry name" value="Methyltransf_25"/>
    <property type="match status" value="1"/>
</dbReference>
<dbReference type="GO" id="GO:0016740">
    <property type="term" value="F:transferase activity"/>
    <property type="evidence" value="ECO:0007669"/>
    <property type="project" value="UniProtKB-KW"/>
</dbReference>
<keyword evidence="7" id="KW-1185">Reference proteome</keyword>
<reference evidence="6" key="1">
    <citation type="journal article" date="2020" name="Stud. Mycol.">
        <title>101 Dothideomycetes genomes: a test case for predicting lifestyles and emergence of pathogens.</title>
        <authorList>
            <person name="Haridas S."/>
            <person name="Albert R."/>
            <person name="Binder M."/>
            <person name="Bloem J."/>
            <person name="Labutti K."/>
            <person name="Salamov A."/>
            <person name="Andreopoulos B."/>
            <person name="Baker S."/>
            <person name="Barry K."/>
            <person name="Bills G."/>
            <person name="Bluhm B."/>
            <person name="Cannon C."/>
            <person name="Castanera R."/>
            <person name="Culley D."/>
            <person name="Daum C."/>
            <person name="Ezra D."/>
            <person name="Gonzalez J."/>
            <person name="Henrissat B."/>
            <person name="Kuo A."/>
            <person name="Liang C."/>
            <person name="Lipzen A."/>
            <person name="Lutzoni F."/>
            <person name="Magnuson J."/>
            <person name="Mondo S."/>
            <person name="Nolan M."/>
            <person name="Ohm R."/>
            <person name="Pangilinan J."/>
            <person name="Park H.-J."/>
            <person name="Ramirez L."/>
            <person name="Alfaro M."/>
            <person name="Sun H."/>
            <person name="Tritt A."/>
            <person name="Yoshinaga Y."/>
            <person name="Zwiers L.-H."/>
            <person name="Turgeon B."/>
            <person name="Goodwin S."/>
            <person name="Spatafora J."/>
            <person name="Crous P."/>
            <person name="Grigoriev I."/>
        </authorList>
    </citation>
    <scope>NUCLEOTIDE SEQUENCE</scope>
    <source>
        <strain evidence="6">ATCC 36951</strain>
    </source>
</reference>
<evidence type="ECO:0000259" key="5">
    <source>
        <dbReference type="Pfam" id="PF13649"/>
    </source>
</evidence>
<evidence type="ECO:0000256" key="4">
    <source>
        <dbReference type="ARBA" id="ARBA00038314"/>
    </source>
</evidence>
<dbReference type="Gene3D" id="3.40.50.150">
    <property type="entry name" value="Vaccinia Virus protein VP39"/>
    <property type="match status" value="1"/>
</dbReference>
<dbReference type="InterPro" id="IPR029063">
    <property type="entry name" value="SAM-dependent_MTases_sf"/>
</dbReference>
<keyword evidence="2" id="KW-0808">Transferase</keyword>
<comment type="similarity">
    <text evidence="4">Belongs to the class I-like SAM-binding methyltransferase superfamily.</text>
</comment>
<proteinExistence type="inferred from homology"/>
<evidence type="ECO:0000256" key="3">
    <source>
        <dbReference type="ARBA" id="ARBA00022691"/>
    </source>
</evidence>
<dbReference type="PANTHER" id="PTHR35897:SF1">
    <property type="entry name" value="METHYLTRANSFERASE AUSD"/>
    <property type="match status" value="1"/>
</dbReference>
<dbReference type="OrthoDB" id="3649322at2759"/>
<dbReference type="PANTHER" id="PTHR35897">
    <property type="entry name" value="METHYLTRANSFERASE AUSD"/>
    <property type="match status" value="1"/>
</dbReference>
<evidence type="ECO:0000313" key="6">
    <source>
        <dbReference type="EMBL" id="KAF2167106.1"/>
    </source>
</evidence>
<organism evidence="6 7">
    <name type="scientific">Zasmidium cellare ATCC 36951</name>
    <dbReference type="NCBI Taxonomy" id="1080233"/>
    <lineage>
        <taxon>Eukaryota</taxon>
        <taxon>Fungi</taxon>
        <taxon>Dikarya</taxon>
        <taxon>Ascomycota</taxon>
        <taxon>Pezizomycotina</taxon>
        <taxon>Dothideomycetes</taxon>
        <taxon>Dothideomycetidae</taxon>
        <taxon>Mycosphaerellales</taxon>
        <taxon>Mycosphaerellaceae</taxon>
        <taxon>Zasmidium</taxon>
    </lineage>
</organism>
<keyword evidence="3" id="KW-0949">S-adenosyl-L-methionine</keyword>
<evidence type="ECO:0000256" key="2">
    <source>
        <dbReference type="ARBA" id="ARBA00022679"/>
    </source>
</evidence>
<dbReference type="Proteomes" id="UP000799537">
    <property type="component" value="Unassembled WGS sequence"/>
</dbReference>
<comment type="pathway">
    <text evidence="1">Secondary metabolite biosynthesis.</text>
</comment>